<organism evidence="2 3">
    <name type="scientific">Corynebacterium matruchotii</name>
    <dbReference type="NCBI Taxonomy" id="43768"/>
    <lineage>
        <taxon>Bacteria</taxon>
        <taxon>Bacillati</taxon>
        <taxon>Actinomycetota</taxon>
        <taxon>Actinomycetes</taxon>
        <taxon>Mycobacteriales</taxon>
        <taxon>Corynebacteriaceae</taxon>
        <taxon>Corynebacterium</taxon>
    </lineage>
</organism>
<dbReference type="EMBL" id="UARK01000033">
    <property type="protein sequence ID" value="SPW33110.1"/>
    <property type="molecule type" value="Genomic_DNA"/>
</dbReference>
<gene>
    <name evidence="2" type="ORF">NCTC10254_02301</name>
</gene>
<dbReference type="GeneID" id="84575089"/>
<accession>A0A6H9XQP5</accession>
<comment type="caution">
    <text evidence="2">The sequence shown here is derived from an EMBL/GenBank/DDBJ whole genome shotgun (WGS) entry which is preliminary data.</text>
</comment>
<evidence type="ECO:0000256" key="1">
    <source>
        <dbReference type="SAM" id="Phobius"/>
    </source>
</evidence>
<evidence type="ECO:0000313" key="3">
    <source>
        <dbReference type="Proteomes" id="UP000249886"/>
    </source>
</evidence>
<feature type="transmembrane region" description="Helical" evidence="1">
    <location>
        <begin position="28"/>
        <end position="48"/>
    </location>
</feature>
<dbReference type="InterPro" id="IPR025339">
    <property type="entry name" value="DUF4245"/>
</dbReference>
<keyword evidence="1" id="KW-0472">Membrane</keyword>
<dbReference type="RefSeq" id="WP_005527012.1">
    <property type="nucleotide sequence ID" value="NZ_CP050134.2"/>
</dbReference>
<dbReference type="AlphaFoldDB" id="A0A6H9XQP5"/>
<reference evidence="2 3" key="1">
    <citation type="submission" date="2018-06" db="EMBL/GenBank/DDBJ databases">
        <authorList>
            <consortium name="Pathogen Informatics"/>
            <person name="Doyle S."/>
        </authorList>
    </citation>
    <scope>NUCLEOTIDE SEQUENCE [LARGE SCALE GENOMIC DNA]</scope>
    <source>
        <strain evidence="2 3">NCTC10254</strain>
    </source>
</reference>
<keyword evidence="1" id="KW-0812">Transmembrane</keyword>
<evidence type="ECO:0000313" key="2">
    <source>
        <dbReference type="EMBL" id="SPW33110.1"/>
    </source>
</evidence>
<sequence length="203" mass="22045">MPENPPIHAILNAVTDEKPKIFQSGRDIIYSLAAILAVMIASVAFTGMCSYGRNTPQNTPVVKVDAATFFNLEARASSFPIRLPQVPDDWTPNSARRGAVAGKPAPIVGWVIGNNGYAQLTQTDVPVEQAVENLDEHVREQTSTYDLAGHTVMVYTGTDWDTRAVRVVDLGDVRLIVTGAATDDQFNDLLTRTIAADPIPVER</sequence>
<proteinExistence type="predicted"/>
<dbReference type="Pfam" id="PF14030">
    <property type="entry name" value="DUF4245"/>
    <property type="match status" value="1"/>
</dbReference>
<name>A0A6H9XQP5_9CORY</name>
<dbReference type="Proteomes" id="UP000249886">
    <property type="component" value="Unassembled WGS sequence"/>
</dbReference>
<keyword evidence="1" id="KW-1133">Transmembrane helix</keyword>
<protein>
    <submittedName>
        <fullName evidence="2">Putative secreted protein</fullName>
    </submittedName>
</protein>